<dbReference type="GO" id="GO:0071944">
    <property type="term" value="C:cell periphery"/>
    <property type="evidence" value="ECO:0007669"/>
    <property type="project" value="UniProtKB-ARBA"/>
</dbReference>
<evidence type="ECO:0000256" key="6">
    <source>
        <dbReference type="SAM" id="Phobius"/>
    </source>
</evidence>
<accession>J5JJI1</accession>
<dbReference type="EMBL" id="JH725175">
    <property type="protein sequence ID" value="EJP63471.1"/>
    <property type="molecule type" value="Genomic_DNA"/>
</dbReference>
<proteinExistence type="predicted"/>
<dbReference type="HOGENOM" id="CLU_983492_0_0_1"/>
<feature type="region of interest" description="Disordered" evidence="5">
    <location>
        <begin position="125"/>
        <end position="179"/>
    </location>
</feature>
<dbReference type="STRING" id="655819.J5JJI1"/>
<dbReference type="OrthoDB" id="3692311at2759"/>
<feature type="compositionally biased region" description="Low complexity" evidence="5">
    <location>
        <begin position="125"/>
        <end position="171"/>
    </location>
</feature>
<name>J5JJI1_BEAB2</name>
<evidence type="ECO:0000256" key="3">
    <source>
        <dbReference type="ARBA" id="ARBA00022989"/>
    </source>
</evidence>
<evidence type="ECO:0000256" key="4">
    <source>
        <dbReference type="ARBA" id="ARBA00023136"/>
    </source>
</evidence>
<comment type="subcellular location">
    <subcellularLocation>
        <location evidence="1">Membrane</location>
        <topology evidence="1">Single-pass membrane protein</topology>
    </subcellularLocation>
</comment>
<dbReference type="InParanoid" id="J5JJI1"/>
<keyword evidence="3 6" id="KW-1133">Transmembrane helix</keyword>
<dbReference type="PANTHER" id="PTHR15549">
    <property type="entry name" value="PAIRED IMMUNOGLOBULIN-LIKE TYPE 2 RECEPTOR"/>
    <property type="match status" value="1"/>
</dbReference>
<evidence type="ECO:0000256" key="5">
    <source>
        <dbReference type="SAM" id="MobiDB-lite"/>
    </source>
</evidence>
<gene>
    <name evidence="7" type="ORF">BBA_07647</name>
</gene>
<sequence>MPGAGSFGIECPSGGKLYANNATAFLGCCSFDPATVADGLCTDAGIRPMAFDPDAYDRIPVQECAARSSSLWYSCKGTEPPFLGCCTQNPCIKGSCSKPNLRAAKLSSNERLAKSFLGGVSGTTTTSATASLSTATTTPTKTTGTESSTTTPSSITTPASTATPTPSVTAAAGGGSGGSQGIQPAVVAGMVVGIAAAAVAIALLIVWWMRRRRVAAKEKALTVAGNSPINPGKDGSTPWTLPLASPPDYSSLARGEKSVYAAELPGNVCFELPGESAKSPHGR</sequence>
<evidence type="ECO:0000256" key="2">
    <source>
        <dbReference type="ARBA" id="ARBA00022692"/>
    </source>
</evidence>
<organism evidence="7 8">
    <name type="scientific">Beauveria bassiana (strain ARSEF 2860)</name>
    <name type="common">White muscardine disease fungus</name>
    <name type="synonym">Tritirachium shiotae</name>
    <dbReference type="NCBI Taxonomy" id="655819"/>
    <lineage>
        <taxon>Eukaryota</taxon>
        <taxon>Fungi</taxon>
        <taxon>Dikarya</taxon>
        <taxon>Ascomycota</taxon>
        <taxon>Pezizomycotina</taxon>
        <taxon>Sordariomycetes</taxon>
        <taxon>Hypocreomycetidae</taxon>
        <taxon>Hypocreales</taxon>
        <taxon>Cordycipitaceae</taxon>
        <taxon>Beauveria</taxon>
    </lineage>
</organism>
<dbReference type="Proteomes" id="UP000002762">
    <property type="component" value="Unassembled WGS sequence"/>
</dbReference>
<protein>
    <submittedName>
        <fullName evidence="7">Uncharacterized protein</fullName>
    </submittedName>
</protein>
<feature type="transmembrane region" description="Helical" evidence="6">
    <location>
        <begin position="186"/>
        <end position="209"/>
    </location>
</feature>
<evidence type="ECO:0000313" key="8">
    <source>
        <dbReference type="Proteomes" id="UP000002762"/>
    </source>
</evidence>
<dbReference type="AlphaFoldDB" id="J5JJI1"/>
<dbReference type="InterPro" id="IPR051694">
    <property type="entry name" value="Immunoregulatory_rcpt-like"/>
</dbReference>
<dbReference type="RefSeq" id="XP_008600966.1">
    <property type="nucleotide sequence ID" value="XM_008602744.1"/>
</dbReference>
<keyword evidence="4 6" id="KW-0472">Membrane</keyword>
<reference evidence="7 8" key="1">
    <citation type="journal article" date="2012" name="Sci. Rep.">
        <title>Genomic perspectives on the evolution of fungal entomopathogenicity in Beauveria bassiana.</title>
        <authorList>
            <person name="Xiao G."/>
            <person name="Ying S.H."/>
            <person name="Zheng P."/>
            <person name="Wang Z.L."/>
            <person name="Zhang S."/>
            <person name="Xie X.Q."/>
            <person name="Shang Y."/>
            <person name="St Leger R.J."/>
            <person name="Zhao G.P."/>
            <person name="Wang C."/>
            <person name="Feng M.G."/>
        </authorList>
    </citation>
    <scope>NUCLEOTIDE SEQUENCE [LARGE SCALE GENOMIC DNA]</scope>
    <source>
        <strain evidence="7 8">ARSEF 2860</strain>
    </source>
</reference>
<keyword evidence="2 6" id="KW-0812">Transmembrane</keyword>
<evidence type="ECO:0000256" key="1">
    <source>
        <dbReference type="ARBA" id="ARBA00004167"/>
    </source>
</evidence>
<dbReference type="GO" id="GO:0016020">
    <property type="term" value="C:membrane"/>
    <property type="evidence" value="ECO:0007669"/>
    <property type="project" value="UniProtKB-SubCell"/>
</dbReference>
<keyword evidence="8" id="KW-1185">Reference proteome</keyword>
<dbReference type="GeneID" id="19890659"/>
<evidence type="ECO:0000313" key="7">
    <source>
        <dbReference type="EMBL" id="EJP63471.1"/>
    </source>
</evidence>